<feature type="domain" description="Alpha/beta hydrolase fold-3" evidence="2">
    <location>
        <begin position="103"/>
        <end position="319"/>
    </location>
</feature>
<dbReference type="PANTHER" id="PTHR48081">
    <property type="entry name" value="AB HYDROLASE SUPERFAMILY PROTEIN C4A8.06C"/>
    <property type="match status" value="1"/>
</dbReference>
<name>A0A438N776_EXOME</name>
<accession>A0A438N776</accession>
<dbReference type="SUPFAM" id="SSF53474">
    <property type="entry name" value="alpha/beta-Hydrolases"/>
    <property type="match status" value="1"/>
</dbReference>
<dbReference type="EMBL" id="NAJM01000016">
    <property type="protein sequence ID" value="RVX71611.1"/>
    <property type="molecule type" value="Genomic_DNA"/>
</dbReference>
<dbReference type="Pfam" id="PF07859">
    <property type="entry name" value="Abhydrolase_3"/>
    <property type="match status" value="1"/>
</dbReference>
<gene>
    <name evidence="3" type="ORF">B0A52_03795</name>
</gene>
<evidence type="ECO:0000313" key="3">
    <source>
        <dbReference type="EMBL" id="RVX71611.1"/>
    </source>
</evidence>
<dbReference type="AlphaFoldDB" id="A0A438N776"/>
<dbReference type="Proteomes" id="UP000288859">
    <property type="component" value="Unassembled WGS sequence"/>
</dbReference>
<dbReference type="Gene3D" id="3.40.50.1820">
    <property type="entry name" value="alpha/beta hydrolase"/>
    <property type="match status" value="1"/>
</dbReference>
<organism evidence="3 4">
    <name type="scientific">Exophiala mesophila</name>
    <name type="common">Black yeast-like fungus</name>
    <dbReference type="NCBI Taxonomy" id="212818"/>
    <lineage>
        <taxon>Eukaryota</taxon>
        <taxon>Fungi</taxon>
        <taxon>Dikarya</taxon>
        <taxon>Ascomycota</taxon>
        <taxon>Pezizomycotina</taxon>
        <taxon>Eurotiomycetes</taxon>
        <taxon>Chaetothyriomycetidae</taxon>
        <taxon>Chaetothyriales</taxon>
        <taxon>Herpotrichiellaceae</taxon>
        <taxon>Exophiala</taxon>
    </lineage>
</organism>
<sequence>MSGDLKKATTGCHFYKEYLLSLGKWHPELLEYLEKNPPTPISYDSHVEFRTTLNQLNADIVKALGPHPDIKITEPEYTTRDGTKLRVKLYQPVNPPAQGSPLIVMFHGGGFCMGAPESEELASRNFVHAFGATVVSGAYRLAPEFKFPVGIKDAWDCLKWAAANAKTWGADSSAGFIVGGTSAGGNITAVLTHIARDEKLSPKLTGSYLNVPALVVEGVLPGKYSQYALSYKQNTKVPVIPAESLDMLYHNIGVKGSPDLLVWFDAFNNPNGHKDLPPAYFQINGLDPVRDEALVYEKVLSEEHGIKTRLDVYAGLPHDHSRFFPTLSDSEKFHKDQTAGIGWLLGRTPDWSKVITKVNLSNTASH</sequence>
<dbReference type="InterPro" id="IPR050300">
    <property type="entry name" value="GDXG_lipolytic_enzyme"/>
</dbReference>
<reference evidence="3 4" key="1">
    <citation type="submission" date="2017-03" db="EMBL/GenBank/DDBJ databases">
        <title>Genomes of endolithic fungi from Antarctica.</title>
        <authorList>
            <person name="Coleine C."/>
            <person name="Masonjones S."/>
            <person name="Stajich J.E."/>
        </authorList>
    </citation>
    <scope>NUCLEOTIDE SEQUENCE [LARGE SCALE GENOMIC DNA]</scope>
    <source>
        <strain evidence="3 4">CCFEE 6314</strain>
    </source>
</reference>
<evidence type="ECO:0000313" key="4">
    <source>
        <dbReference type="Proteomes" id="UP000288859"/>
    </source>
</evidence>
<protein>
    <recommendedName>
        <fullName evidence="2">Alpha/beta hydrolase fold-3 domain-containing protein</fullName>
    </recommendedName>
</protein>
<evidence type="ECO:0000256" key="1">
    <source>
        <dbReference type="ARBA" id="ARBA00022801"/>
    </source>
</evidence>
<comment type="caution">
    <text evidence="3">The sequence shown here is derived from an EMBL/GenBank/DDBJ whole genome shotgun (WGS) entry which is preliminary data.</text>
</comment>
<dbReference type="OrthoDB" id="408631at2759"/>
<proteinExistence type="predicted"/>
<dbReference type="InterPro" id="IPR029058">
    <property type="entry name" value="AB_hydrolase_fold"/>
</dbReference>
<keyword evidence="1" id="KW-0378">Hydrolase</keyword>
<dbReference type="VEuPathDB" id="FungiDB:PV10_03716"/>
<dbReference type="InterPro" id="IPR013094">
    <property type="entry name" value="AB_hydrolase_3"/>
</dbReference>
<evidence type="ECO:0000259" key="2">
    <source>
        <dbReference type="Pfam" id="PF07859"/>
    </source>
</evidence>
<dbReference type="GO" id="GO:0016787">
    <property type="term" value="F:hydrolase activity"/>
    <property type="evidence" value="ECO:0007669"/>
    <property type="project" value="UniProtKB-KW"/>
</dbReference>